<evidence type="ECO:0000313" key="3">
    <source>
        <dbReference type="Proteomes" id="UP000002212"/>
    </source>
</evidence>
<proteinExistence type="predicted"/>
<organism evidence="2 3">
    <name type="scientific">Rhodococcus opacus (strain B4)</name>
    <dbReference type="NCBI Taxonomy" id="632772"/>
    <lineage>
        <taxon>Bacteria</taxon>
        <taxon>Bacillati</taxon>
        <taxon>Actinomycetota</taxon>
        <taxon>Actinomycetes</taxon>
        <taxon>Mycobacteriales</taxon>
        <taxon>Nocardiaceae</taxon>
        <taxon>Rhodococcus</taxon>
    </lineage>
</organism>
<accession>C1B846</accession>
<keyword evidence="1" id="KW-0472">Membrane</keyword>
<dbReference type="OrthoDB" id="3790670at2"/>
<dbReference type="EMBL" id="AP011115">
    <property type="protein sequence ID" value="BAH51849.1"/>
    <property type="molecule type" value="Genomic_DNA"/>
</dbReference>
<dbReference type="AlphaFoldDB" id="C1B846"/>
<feature type="transmembrane region" description="Helical" evidence="1">
    <location>
        <begin position="33"/>
        <end position="53"/>
    </location>
</feature>
<name>C1B846_RHOOB</name>
<evidence type="ECO:0000313" key="2">
    <source>
        <dbReference type="EMBL" id="BAH51849.1"/>
    </source>
</evidence>
<protein>
    <submittedName>
        <fullName evidence="2">Hypothetical membrane protein</fullName>
    </submittedName>
</protein>
<evidence type="ECO:0000256" key="1">
    <source>
        <dbReference type="SAM" id="Phobius"/>
    </source>
</evidence>
<dbReference type="KEGG" id="rop:ROP_36020"/>
<dbReference type="HOGENOM" id="CLU_2719688_0_0_11"/>
<gene>
    <name evidence="2" type="ordered locus">ROP_36020</name>
</gene>
<dbReference type="PATRIC" id="fig|632772.20.peg.3780"/>
<sequence length="72" mass="8080">MTVGMAVILTIPIALILLVAVFTGIGEHRRTNNLGLSLLAVPCFPVFWIAWYVRDDFGRATRTHHAQFAQDR</sequence>
<reference evidence="2 3" key="1">
    <citation type="submission" date="2009-03" db="EMBL/GenBank/DDBJ databases">
        <title>Comparison of the complete genome sequences of Rhodococcus erythropolis PR4 and Rhodococcus opacus B4.</title>
        <authorList>
            <person name="Takarada H."/>
            <person name="Sekine M."/>
            <person name="Hosoyama A."/>
            <person name="Yamada R."/>
            <person name="Fujisawa T."/>
            <person name="Omata S."/>
            <person name="Shimizu A."/>
            <person name="Tsukatani N."/>
            <person name="Tanikawa S."/>
            <person name="Fujita N."/>
            <person name="Harayama S."/>
        </authorList>
    </citation>
    <scope>NUCLEOTIDE SEQUENCE [LARGE SCALE GENOMIC DNA]</scope>
    <source>
        <strain evidence="2 3">B4</strain>
    </source>
</reference>
<keyword evidence="1" id="KW-0812">Transmembrane</keyword>
<dbReference type="RefSeq" id="WP_012690788.1">
    <property type="nucleotide sequence ID" value="NC_012522.1"/>
</dbReference>
<dbReference type="Proteomes" id="UP000002212">
    <property type="component" value="Chromosome"/>
</dbReference>
<keyword evidence="1" id="KW-1133">Transmembrane helix</keyword>
<feature type="transmembrane region" description="Helical" evidence="1">
    <location>
        <begin position="6"/>
        <end position="26"/>
    </location>
</feature>